<name>A0A2T1BWD9_9CYAN</name>
<feature type="repeat" description="TPR" evidence="3">
    <location>
        <begin position="113"/>
        <end position="146"/>
    </location>
</feature>
<dbReference type="OrthoDB" id="182122at2"/>
<keyword evidence="2 3" id="KW-0802">TPR repeat</keyword>
<gene>
    <name evidence="5" type="ORF">C7B64_24080</name>
</gene>
<dbReference type="Pfam" id="PF13414">
    <property type="entry name" value="TPR_11"/>
    <property type="match status" value="1"/>
</dbReference>
<dbReference type="PROSITE" id="PS50005">
    <property type="entry name" value="TPR"/>
    <property type="match status" value="3"/>
</dbReference>
<evidence type="ECO:0000259" key="4">
    <source>
        <dbReference type="Pfam" id="PF04577"/>
    </source>
</evidence>
<dbReference type="Gene3D" id="1.25.40.10">
    <property type="entry name" value="Tetratricopeptide repeat domain"/>
    <property type="match status" value="2"/>
</dbReference>
<dbReference type="PROSITE" id="PS50293">
    <property type="entry name" value="TPR_REGION"/>
    <property type="match status" value="2"/>
</dbReference>
<protein>
    <recommendedName>
        <fullName evidence="4">Glycosyltransferase 61 catalytic domain-containing protein</fullName>
    </recommendedName>
</protein>
<reference evidence="5 6" key="1">
    <citation type="submission" date="2018-02" db="EMBL/GenBank/DDBJ databases">
        <authorList>
            <person name="Cohen D.B."/>
            <person name="Kent A.D."/>
        </authorList>
    </citation>
    <scope>NUCLEOTIDE SEQUENCE [LARGE SCALE GENOMIC DNA]</scope>
    <source>
        <strain evidence="5 6">CCAP 1448/3</strain>
    </source>
</reference>
<dbReference type="PANTHER" id="PTHR44943">
    <property type="entry name" value="CELLULOSE SYNTHASE OPERON PROTEIN C"/>
    <property type="match status" value="1"/>
</dbReference>
<dbReference type="EMBL" id="PVWJ01000250">
    <property type="protein sequence ID" value="PSB00335.1"/>
    <property type="molecule type" value="Genomic_DNA"/>
</dbReference>
<accession>A0A2T1BWD9</accession>
<dbReference type="GO" id="GO:0016757">
    <property type="term" value="F:glycosyltransferase activity"/>
    <property type="evidence" value="ECO:0007669"/>
    <property type="project" value="InterPro"/>
</dbReference>
<dbReference type="InterPro" id="IPR019734">
    <property type="entry name" value="TPR_rpt"/>
</dbReference>
<evidence type="ECO:0000256" key="3">
    <source>
        <dbReference type="PROSITE-ProRule" id="PRU00339"/>
    </source>
</evidence>
<dbReference type="PANTHER" id="PTHR44943:SF8">
    <property type="entry name" value="TPR REPEAT-CONTAINING PROTEIN MJ0263"/>
    <property type="match status" value="1"/>
</dbReference>
<feature type="domain" description="Glycosyltransferase 61 catalytic" evidence="4">
    <location>
        <begin position="455"/>
        <end position="629"/>
    </location>
</feature>
<dbReference type="Pfam" id="PF04577">
    <property type="entry name" value="Glyco_transf_61"/>
    <property type="match status" value="1"/>
</dbReference>
<keyword evidence="1" id="KW-0677">Repeat</keyword>
<feature type="repeat" description="TPR" evidence="3">
    <location>
        <begin position="180"/>
        <end position="213"/>
    </location>
</feature>
<dbReference type="SMART" id="SM00028">
    <property type="entry name" value="TPR"/>
    <property type="match status" value="5"/>
</dbReference>
<organism evidence="5 6">
    <name type="scientific">Merismopedia glauca CCAP 1448/3</name>
    <dbReference type="NCBI Taxonomy" id="1296344"/>
    <lineage>
        <taxon>Bacteria</taxon>
        <taxon>Bacillati</taxon>
        <taxon>Cyanobacteriota</taxon>
        <taxon>Cyanophyceae</taxon>
        <taxon>Synechococcales</taxon>
        <taxon>Merismopediaceae</taxon>
        <taxon>Merismopedia</taxon>
    </lineage>
</organism>
<dbReference type="RefSeq" id="WP_146131768.1">
    <property type="nucleotide sequence ID" value="NZ_CAWNTC010000093.1"/>
</dbReference>
<proteinExistence type="predicted"/>
<keyword evidence="6" id="KW-1185">Reference proteome</keyword>
<feature type="non-terminal residue" evidence="5">
    <location>
        <position position="642"/>
    </location>
</feature>
<dbReference type="Pfam" id="PF13424">
    <property type="entry name" value="TPR_12"/>
    <property type="match status" value="1"/>
</dbReference>
<comment type="caution">
    <text evidence="5">The sequence shown here is derived from an EMBL/GenBank/DDBJ whole genome shotgun (WGS) entry which is preliminary data.</text>
</comment>
<dbReference type="InterPro" id="IPR051685">
    <property type="entry name" value="Ycf3/AcsC/BcsC/TPR_MFPF"/>
</dbReference>
<dbReference type="InterPro" id="IPR049625">
    <property type="entry name" value="Glyco_transf_61_cat"/>
</dbReference>
<evidence type="ECO:0000256" key="2">
    <source>
        <dbReference type="ARBA" id="ARBA00022803"/>
    </source>
</evidence>
<dbReference type="SUPFAM" id="SSF48452">
    <property type="entry name" value="TPR-like"/>
    <property type="match status" value="2"/>
</dbReference>
<dbReference type="InterPro" id="IPR011990">
    <property type="entry name" value="TPR-like_helical_dom_sf"/>
</dbReference>
<sequence>MNTPKLKEVGELLAQSHYSEAIALLTDWIDTDRAIASNYWYLGLAWLLQGDESQAQAIWLTAMMEINPELTEQYTVELVEFLAITANKYLESRQLQLAELIYWQIIELDPQRVEERYNLGKALAQQGKFDEAIACWELVISLQPDLVGAYQQIGAVFQKLDNFSGAIAHYSPALAIQPDFEIAYNLGLCLIQQEKLEEAIAYFKEAIQLQPNYSPAYSDLGYVLLQQGKLEEAIAYFQQAILVNPGFAESYCNWVDRLVNLGKLSPELQANYWLLKSLKSQLTLAEIVSHFQEFVRQKRSCDPKEELEKKSLFTTDSPHDFDEFTSDWVLANNLDSSNYINIYPANTITLTPPLSLEKDIDFAFRFGSQIELPASFVALVPNGRYWLNHSETSSAVITKDNQLLGDLSPEFPIFSPGHPDNHPSKHSLLSAGKLPPIQQIDGTVAILAGLFNDVYFHWMFEILPRIELLKLSGIEIDSIDWFLVSDRLPFQRETLEILGISPSKMIAPSAYHHIQATRLIVPSFPGTIAWMPKWVCDFLREKFLSLPVQKTSAEIERLYISRQDTSNRRIINEAEVLNLLKKFGFESITLESMSVTEQASLLANAKIVVSAHGSGLTNLVFCHSQTKVIEIISPNYAYHCYW</sequence>
<evidence type="ECO:0000313" key="6">
    <source>
        <dbReference type="Proteomes" id="UP000238762"/>
    </source>
</evidence>
<evidence type="ECO:0000256" key="1">
    <source>
        <dbReference type="ARBA" id="ARBA00022737"/>
    </source>
</evidence>
<dbReference type="AlphaFoldDB" id="A0A2T1BWD9"/>
<feature type="repeat" description="TPR" evidence="3">
    <location>
        <begin position="214"/>
        <end position="247"/>
    </location>
</feature>
<reference evidence="5 6" key="2">
    <citation type="submission" date="2018-03" db="EMBL/GenBank/DDBJ databases">
        <title>The ancient ancestry and fast evolution of plastids.</title>
        <authorList>
            <person name="Moore K.R."/>
            <person name="Magnabosco C."/>
            <person name="Momper L."/>
            <person name="Gold D.A."/>
            <person name="Bosak T."/>
            <person name="Fournier G.P."/>
        </authorList>
    </citation>
    <scope>NUCLEOTIDE SEQUENCE [LARGE SCALE GENOMIC DNA]</scope>
    <source>
        <strain evidence="5 6">CCAP 1448/3</strain>
    </source>
</reference>
<evidence type="ECO:0000313" key="5">
    <source>
        <dbReference type="EMBL" id="PSB00335.1"/>
    </source>
</evidence>
<dbReference type="Proteomes" id="UP000238762">
    <property type="component" value="Unassembled WGS sequence"/>
</dbReference>